<dbReference type="InterPro" id="IPR017443">
    <property type="entry name" value="RuBisCO_lsu_fd_N"/>
</dbReference>
<dbReference type="RefSeq" id="WP_213235716.1">
    <property type="nucleotide sequence ID" value="NZ_JAHBCL010000006.1"/>
</dbReference>
<name>A0ABS5PL83_9FIRM</name>
<dbReference type="Gene3D" id="3.20.20.110">
    <property type="entry name" value="Ribulose bisphosphate carboxylase, large subunit, C-terminal domain"/>
    <property type="match status" value="1"/>
</dbReference>
<reference evidence="4 5" key="1">
    <citation type="submission" date="2021-05" db="EMBL/GenBank/DDBJ databases">
        <title>Fusibacter ferrireducens sp. nov., an anaerobic, sulfur- and Fe-reducing bacterium isolated from the mangrove sediment.</title>
        <authorList>
            <person name="Qiu D."/>
        </authorList>
    </citation>
    <scope>NUCLEOTIDE SEQUENCE [LARGE SCALE GENOMIC DNA]</scope>
    <source>
        <strain evidence="4 5">DSM 12116</strain>
    </source>
</reference>
<dbReference type="CDD" id="cd08205">
    <property type="entry name" value="RuBisCO_IV_RLP"/>
    <property type="match status" value="1"/>
</dbReference>
<gene>
    <name evidence="4" type="ORF">KHM83_04465</name>
</gene>
<evidence type="ECO:0000256" key="1">
    <source>
        <dbReference type="RuleBase" id="RU003834"/>
    </source>
</evidence>
<evidence type="ECO:0000259" key="3">
    <source>
        <dbReference type="Pfam" id="PF02788"/>
    </source>
</evidence>
<dbReference type="PANTHER" id="PTHR42704">
    <property type="entry name" value="RIBULOSE BISPHOSPHATE CARBOXYLASE"/>
    <property type="match status" value="1"/>
</dbReference>
<dbReference type="InterPro" id="IPR036376">
    <property type="entry name" value="RuBisCO_lsu_C_sf"/>
</dbReference>
<sequence>MRNAFYSKELNRMFEGINPDDYVIGTYLVGAKLNEDPIIKAASIAIEQTTGSWVDIPEETPELREKYAAKTIGVYEVPDYENMENLHGVEKRWYVMRIAFPVVNFDDNLPLMLSSVIGNIAALPDLKLLDIEFGKKFVEKFKGPKFGIEGMRKLMGVQGRPFLNNMIKPCTGYTPEVGAKLFYEAAVGGVDIIKDDELIAGDTAFNRIEDRVKLNMAAAKKADAVKGEMTLYCCNITDEMSKLKANAMKAIEAGTNCIMVNVVGTGLSALRMLAEDPEINVPILAHACGGGAWFTSELQGMSSHVLNKMIRLCGADLVVNSSPYGKFDILHSKYMKITQALTSDLYDIKPSLPLYGGGVIPGLVKQTLTDAGIDCILGVGAGVHAHPMGPKAGAIAMRQAIDIIIAGKDLKTEAVGKKELEEAIRVWGVYEDGVKDNYLI</sequence>
<dbReference type="Proteomes" id="UP000746471">
    <property type="component" value="Unassembled WGS sequence"/>
</dbReference>
<dbReference type="SFLD" id="SFLDG00301">
    <property type="entry name" value="RuBisCO-like_proteins"/>
    <property type="match status" value="1"/>
</dbReference>
<dbReference type="SFLD" id="SFLDS00014">
    <property type="entry name" value="RuBisCO"/>
    <property type="match status" value="1"/>
</dbReference>
<evidence type="ECO:0000313" key="5">
    <source>
        <dbReference type="Proteomes" id="UP000746471"/>
    </source>
</evidence>
<dbReference type="SUPFAM" id="SSF51649">
    <property type="entry name" value="RuBisCo, C-terminal domain"/>
    <property type="match status" value="1"/>
</dbReference>
<dbReference type="InterPro" id="IPR033966">
    <property type="entry name" value="RuBisCO"/>
</dbReference>
<protein>
    <submittedName>
        <fullName evidence="4">Ribulose 1,5-bisphosphate carboxylase</fullName>
    </submittedName>
</protein>
<dbReference type="InterPro" id="IPR000685">
    <property type="entry name" value="RuBisCO_lsu_C"/>
</dbReference>
<keyword evidence="5" id="KW-1185">Reference proteome</keyword>
<dbReference type="PANTHER" id="PTHR42704:SF17">
    <property type="entry name" value="RIBULOSE BISPHOSPHATE CARBOXYLASE LARGE CHAIN"/>
    <property type="match status" value="1"/>
</dbReference>
<comment type="similarity">
    <text evidence="1">Belongs to the RuBisCO large chain family.</text>
</comment>
<feature type="domain" description="Ribulose bisphosphate carboxylase large subunit ferrodoxin-like N-terminal" evidence="3">
    <location>
        <begin position="22"/>
        <end position="135"/>
    </location>
</feature>
<feature type="domain" description="Ribulose bisphosphate carboxylase large subunit C-terminal" evidence="2">
    <location>
        <begin position="147"/>
        <end position="427"/>
    </location>
</feature>
<comment type="caution">
    <text evidence="4">The sequence shown here is derived from an EMBL/GenBank/DDBJ whole genome shotgun (WGS) entry which is preliminary data.</text>
</comment>
<accession>A0ABS5PL83</accession>
<organism evidence="4 5">
    <name type="scientific">Fusibacter paucivorans</name>
    <dbReference type="NCBI Taxonomy" id="76009"/>
    <lineage>
        <taxon>Bacteria</taxon>
        <taxon>Bacillati</taxon>
        <taxon>Bacillota</taxon>
        <taxon>Clostridia</taxon>
        <taxon>Eubacteriales</taxon>
        <taxon>Eubacteriales Family XII. Incertae Sedis</taxon>
        <taxon>Fusibacter</taxon>
    </lineage>
</organism>
<evidence type="ECO:0000259" key="2">
    <source>
        <dbReference type="Pfam" id="PF00016"/>
    </source>
</evidence>
<proteinExistence type="inferred from homology"/>
<dbReference type="SUPFAM" id="SSF54966">
    <property type="entry name" value="RuBisCO, large subunit, small (N-terminal) domain"/>
    <property type="match status" value="1"/>
</dbReference>
<dbReference type="Gene3D" id="3.30.70.150">
    <property type="entry name" value="RuBisCO large subunit, N-terminal domain"/>
    <property type="match status" value="1"/>
</dbReference>
<dbReference type="Pfam" id="PF00016">
    <property type="entry name" value="RuBisCO_large"/>
    <property type="match status" value="1"/>
</dbReference>
<dbReference type="EMBL" id="JAHBCL010000006">
    <property type="protein sequence ID" value="MBS7525930.1"/>
    <property type="molecule type" value="Genomic_DNA"/>
</dbReference>
<dbReference type="Pfam" id="PF02788">
    <property type="entry name" value="RuBisCO_large_N"/>
    <property type="match status" value="1"/>
</dbReference>
<dbReference type="InterPro" id="IPR036422">
    <property type="entry name" value="RuBisCO_lsu_N_sf"/>
</dbReference>
<evidence type="ECO:0000313" key="4">
    <source>
        <dbReference type="EMBL" id="MBS7525930.1"/>
    </source>
</evidence>